<protein>
    <recommendedName>
        <fullName evidence="7">BZIP domain-containing protein</fullName>
    </recommendedName>
</protein>
<evidence type="ECO:0000256" key="4">
    <source>
        <dbReference type="ARBA" id="ARBA00023163"/>
    </source>
</evidence>
<dbReference type="PROSITE" id="PS50217">
    <property type="entry name" value="BZIP"/>
    <property type="match status" value="1"/>
</dbReference>
<gene>
    <name evidence="8" type="ORF">F8388_017325</name>
</gene>
<accession>A0A7J6FZL3</accession>
<dbReference type="GO" id="GO:0046982">
    <property type="term" value="F:protein heterodimerization activity"/>
    <property type="evidence" value="ECO:0007669"/>
    <property type="project" value="UniProtKB-ARBA"/>
</dbReference>
<dbReference type="Proteomes" id="UP000525078">
    <property type="component" value="Unassembled WGS sequence"/>
</dbReference>
<dbReference type="EnsemblPlants" id="evm.model.04.1848">
    <property type="protein sequence ID" value="cds.evm.model.04.1848"/>
    <property type="gene ID" value="evm.TU.04.1848"/>
</dbReference>
<evidence type="ECO:0000313" key="8">
    <source>
        <dbReference type="EMBL" id="KAF4375179.1"/>
    </source>
</evidence>
<dbReference type="OMA" id="SSECATW"/>
<dbReference type="Proteomes" id="UP000596661">
    <property type="component" value="Chromosome 4"/>
</dbReference>
<dbReference type="SMART" id="SM00338">
    <property type="entry name" value="BRLZ"/>
    <property type="match status" value="1"/>
</dbReference>
<feature type="region of interest" description="Disordered" evidence="6">
    <location>
        <begin position="41"/>
        <end position="124"/>
    </location>
</feature>
<keyword evidence="2" id="KW-0805">Transcription regulation</keyword>
<dbReference type="AlphaFoldDB" id="A0A7J6FZL3"/>
<dbReference type="GO" id="GO:0003700">
    <property type="term" value="F:DNA-binding transcription factor activity"/>
    <property type="evidence" value="ECO:0007669"/>
    <property type="project" value="InterPro"/>
</dbReference>
<evidence type="ECO:0000313" key="10">
    <source>
        <dbReference type="Proteomes" id="UP000525078"/>
    </source>
</evidence>
<dbReference type="PANTHER" id="PTHR45764:SF21">
    <property type="entry name" value="OS03G0770000 PROTEIN"/>
    <property type="match status" value="1"/>
</dbReference>
<keyword evidence="5" id="KW-0539">Nucleus</keyword>
<evidence type="ECO:0000256" key="6">
    <source>
        <dbReference type="SAM" id="MobiDB-lite"/>
    </source>
</evidence>
<feature type="compositionally biased region" description="Polar residues" evidence="6">
    <location>
        <begin position="52"/>
        <end position="63"/>
    </location>
</feature>
<dbReference type="PROSITE" id="PS00036">
    <property type="entry name" value="BZIP_BASIC"/>
    <property type="match status" value="1"/>
</dbReference>
<reference evidence="9" key="3">
    <citation type="submission" date="2021-03" db="UniProtKB">
        <authorList>
            <consortium name="EnsemblPlants"/>
        </authorList>
    </citation>
    <scope>IDENTIFICATION</scope>
</reference>
<dbReference type="EMBL" id="UZAU01000400">
    <property type="status" value="NOT_ANNOTATED_CDS"/>
    <property type="molecule type" value="Genomic_DNA"/>
</dbReference>
<feature type="domain" description="BZIP" evidence="7">
    <location>
        <begin position="103"/>
        <end position="166"/>
    </location>
</feature>
<dbReference type="Gramene" id="evm.model.04.1848">
    <property type="protein sequence ID" value="cds.evm.model.04.1848"/>
    <property type="gene ID" value="evm.TU.04.1848"/>
</dbReference>
<dbReference type="InterPro" id="IPR045314">
    <property type="entry name" value="bZIP_plant_GBF1"/>
</dbReference>
<evidence type="ECO:0000313" key="9">
    <source>
        <dbReference type="EnsemblPlants" id="cds.evm.model.04.1848"/>
    </source>
</evidence>
<dbReference type="InterPro" id="IPR004827">
    <property type="entry name" value="bZIP"/>
</dbReference>
<evidence type="ECO:0000256" key="1">
    <source>
        <dbReference type="ARBA" id="ARBA00004123"/>
    </source>
</evidence>
<dbReference type="GO" id="GO:0000976">
    <property type="term" value="F:transcription cis-regulatory region binding"/>
    <property type="evidence" value="ECO:0007669"/>
    <property type="project" value="TreeGrafter"/>
</dbReference>
<dbReference type="Pfam" id="PF00170">
    <property type="entry name" value="bZIP_1"/>
    <property type="match status" value="1"/>
</dbReference>
<reference evidence="8 10" key="2">
    <citation type="journal article" date="2020" name="bioRxiv">
        <title>Sequence and annotation of 42 cannabis genomes reveals extensive copy number variation in cannabinoid synthesis and pathogen resistance genes.</title>
        <authorList>
            <person name="Mckernan K.J."/>
            <person name="Helbert Y."/>
            <person name="Kane L.T."/>
            <person name="Ebling H."/>
            <person name="Zhang L."/>
            <person name="Liu B."/>
            <person name="Eaton Z."/>
            <person name="Mclaughlin S."/>
            <person name="Kingan S."/>
            <person name="Baybayan P."/>
            <person name="Concepcion G."/>
            <person name="Jordan M."/>
            <person name="Riva A."/>
            <person name="Barbazuk W."/>
            <person name="Harkins T."/>
        </authorList>
    </citation>
    <scope>NUCLEOTIDE SEQUENCE [LARGE SCALE GENOMIC DNA]</scope>
    <source>
        <strain evidence="10">cv. Jamaican Lion 4</strain>
        <strain evidence="8">Mother</strain>
        <tissue evidence="8">Leaf</tissue>
    </source>
</reference>
<comment type="subcellular location">
    <subcellularLocation>
        <location evidence="1">Nucleus</location>
    </subcellularLocation>
</comment>
<sequence length="193" mass="22275">MISTFPPMFPSSDSILGNPFPSFDGGFTPWDYYLDLLPTTTIPTPEPPEYTSNSPGSGDNLPQSPKPIMSGSGSGSGSDDPNSNRSNPKRSLECPDRPVSVVEERKRRRMISNRESARRSRMRKQKHLENLRNEVNRLRVENREVTNRLRFVLYHLQLVRTENGQLRSEHATLRQKLYDIREILLYRQLQQFS</sequence>
<dbReference type="FunFam" id="1.20.5.170:FF:000020">
    <property type="entry name" value="BZIP transcription factor"/>
    <property type="match status" value="1"/>
</dbReference>
<dbReference type="Gene3D" id="1.20.5.170">
    <property type="match status" value="1"/>
</dbReference>
<organism evidence="8 10">
    <name type="scientific">Cannabis sativa</name>
    <name type="common">Hemp</name>
    <name type="synonym">Marijuana</name>
    <dbReference type="NCBI Taxonomy" id="3483"/>
    <lineage>
        <taxon>Eukaryota</taxon>
        <taxon>Viridiplantae</taxon>
        <taxon>Streptophyta</taxon>
        <taxon>Embryophyta</taxon>
        <taxon>Tracheophyta</taxon>
        <taxon>Spermatophyta</taxon>
        <taxon>Magnoliopsida</taxon>
        <taxon>eudicotyledons</taxon>
        <taxon>Gunneridae</taxon>
        <taxon>Pentapetalae</taxon>
        <taxon>rosids</taxon>
        <taxon>fabids</taxon>
        <taxon>Rosales</taxon>
        <taxon>Cannabaceae</taxon>
        <taxon>Cannabis</taxon>
    </lineage>
</organism>
<evidence type="ECO:0000256" key="5">
    <source>
        <dbReference type="ARBA" id="ARBA00023242"/>
    </source>
</evidence>
<keyword evidence="11" id="KW-1185">Reference proteome</keyword>
<evidence type="ECO:0000256" key="3">
    <source>
        <dbReference type="ARBA" id="ARBA00023125"/>
    </source>
</evidence>
<dbReference type="PANTHER" id="PTHR45764">
    <property type="entry name" value="BZIP TRANSCRIPTION FACTOR 44"/>
    <property type="match status" value="1"/>
</dbReference>
<dbReference type="EMBL" id="JAATIP010000092">
    <property type="protein sequence ID" value="KAF4375179.1"/>
    <property type="molecule type" value="Genomic_DNA"/>
</dbReference>
<name>A0A7J6FZL3_CANSA</name>
<reference evidence="9 11" key="1">
    <citation type="submission" date="2018-11" db="EMBL/GenBank/DDBJ databases">
        <authorList>
            <person name="Grassa J C."/>
        </authorList>
    </citation>
    <scope>NUCLEOTIDE SEQUENCE [LARGE SCALE GENOMIC DNA]</scope>
</reference>
<dbReference type="GO" id="GO:0005634">
    <property type="term" value="C:nucleus"/>
    <property type="evidence" value="ECO:0007669"/>
    <property type="project" value="UniProtKB-SubCell"/>
</dbReference>
<dbReference type="GO" id="GO:0045893">
    <property type="term" value="P:positive regulation of DNA-templated transcription"/>
    <property type="evidence" value="ECO:0007669"/>
    <property type="project" value="TreeGrafter"/>
</dbReference>
<keyword evidence="4" id="KW-0804">Transcription</keyword>
<dbReference type="CDD" id="cd14702">
    <property type="entry name" value="bZIP_plant_GBF1"/>
    <property type="match status" value="1"/>
</dbReference>
<dbReference type="SUPFAM" id="SSF57959">
    <property type="entry name" value="Leucine zipper domain"/>
    <property type="match status" value="1"/>
</dbReference>
<evidence type="ECO:0000256" key="2">
    <source>
        <dbReference type="ARBA" id="ARBA00023015"/>
    </source>
</evidence>
<accession>A0A803PET9</accession>
<evidence type="ECO:0000313" key="11">
    <source>
        <dbReference type="Proteomes" id="UP000596661"/>
    </source>
</evidence>
<proteinExistence type="predicted"/>
<evidence type="ECO:0000259" key="7">
    <source>
        <dbReference type="PROSITE" id="PS50217"/>
    </source>
</evidence>
<keyword evidence="3" id="KW-0238">DNA-binding</keyword>
<dbReference type="InterPro" id="IPR046347">
    <property type="entry name" value="bZIP_sf"/>
</dbReference>